<evidence type="ECO:0000313" key="4">
    <source>
        <dbReference type="Proteomes" id="UP001295423"/>
    </source>
</evidence>
<feature type="compositionally biased region" description="Low complexity" evidence="1">
    <location>
        <begin position="16"/>
        <end position="28"/>
    </location>
</feature>
<dbReference type="EMBL" id="CAKOGP040002358">
    <property type="protein sequence ID" value="CAJ1967978.1"/>
    <property type="molecule type" value="Genomic_DNA"/>
</dbReference>
<dbReference type="AlphaFoldDB" id="A0AAD2GAY8"/>
<feature type="region of interest" description="Disordered" evidence="1">
    <location>
        <begin position="1"/>
        <end position="40"/>
    </location>
</feature>
<sequence>MPSVPSKAEDMNTRQLSDLNDESSSNSSFAAGTISPRQPLHLEARRTSAGTAQCSRYSACQQLAGNCCPTDNNVMLYCCNSALVDTVAPPVPAPTPAPIPPPTRRPTPTPTTTITSSNGAFCSSHSNCPNVDVECCPSKVDGFYMDCCDDNDVPETVGDNIFERPTAPSPTPQVTPLLPPFASNQNSDNDLGPNVYMIDSSWTTAEIQFLFDSVFNKQVNNEMGSERYGIYFAPGTYGSVIEPLLVQVGYYTEVAGLGANPRDVVVFGKIEVYNRCFEPDEFFDEGEFNPTDGSGHCIALNNFWRSLSNLQINIITPPQQDFCRGQANFWAVSQASSMRRVSIVGGKLSLMDFCTNPAFASGGFMADTLVQGAIENGSQQQWISRNIEVRNGWSGSVWNQVFLGSTGVLSDATFPDPPVSTVPDTPINREKPFLVRQADGKMAVFVPSAVANTRGVSWNLGETPGKLLPLQDFFIATPSTVPQEYRQALQRGKHLLFTPGVYDIYETIRVERAHTVVLGLGHATLTARNGVLPLQTSDSEGIVLAGITVDAGPDAVSPILIQIGDRSQSQPSLATSNPAHPITLSDVYIRVGGPYVGKSNIALEINANHVLIDHTWIWRADHGIENFDKSDGYGGDNERWRTNTGINGAIVNGNNVIAMGLFVEHFQQHNLIWNGDNGKVYMFQSELAYEPPSQSEWTQPSGMLGYEAYKVGDAVQNHYLLGGGVYCYNRNNPDIITEQGFSVPKGRSGIVLEHIMTRNLSGPGIVRSIVNGIGRQVDAGNRGPYYLDRYASIDHPGRLNSNGITAPLQSSKGEANKAPVLAGNEATSSGASTRIQKGNPGGIWTIALASITAVLTLG</sequence>
<keyword evidence="4" id="KW-1185">Reference proteome</keyword>
<dbReference type="InterPro" id="IPR059186">
    <property type="entry name" value="SACTE_4363"/>
</dbReference>
<evidence type="ECO:0000259" key="2">
    <source>
        <dbReference type="Pfam" id="PF12708"/>
    </source>
</evidence>
<dbReference type="InterPro" id="IPR012334">
    <property type="entry name" value="Pectin_lyas_fold"/>
</dbReference>
<dbReference type="SUPFAM" id="SSF51126">
    <property type="entry name" value="Pectin lyase-like"/>
    <property type="match status" value="1"/>
</dbReference>
<dbReference type="InterPro" id="IPR011050">
    <property type="entry name" value="Pectin_lyase_fold/virulence"/>
</dbReference>
<evidence type="ECO:0000256" key="1">
    <source>
        <dbReference type="SAM" id="MobiDB-lite"/>
    </source>
</evidence>
<name>A0AAD2GAY8_9STRA</name>
<dbReference type="Gene3D" id="2.160.20.10">
    <property type="entry name" value="Single-stranded right-handed beta-helix, Pectin lyase-like"/>
    <property type="match status" value="1"/>
</dbReference>
<gene>
    <name evidence="3" type="ORF">CYCCA115_LOCUS23026</name>
</gene>
<dbReference type="Pfam" id="PF12708">
    <property type="entry name" value="Pect-lyase_RHGA_epim"/>
    <property type="match status" value="1"/>
</dbReference>
<comment type="caution">
    <text evidence="3">The sequence shown here is derived from an EMBL/GenBank/DDBJ whole genome shotgun (WGS) entry which is preliminary data.</text>
</comment>
<reference evidence="3" key="1">
    <citation type="submission" date="2023-08" db="EMBL/GenBank/DDBJ databases">
        <authorList>
            <person name="Audoor S."/>
            <person name="Bilcke G."/>
        </authorList>
    </citation>
    <scope>NUCLEOTIDE SEQUENCE</scope>
</reference>
<organism evidence="3 4">
    <name type="scientific">Cylindrotheca closterium</name>
    <dbReference type="NCBI Taxonomy" id="2856"/>
    <lineage>
        <taxon>Eukaryota</taxon>
        <taxon>Sar</taxon>
        <taxon>Stramenopiles</taxon>
        <taxon>Ochrophyta</taxon>
        <taxon>Bacillariophyta</taxon>
        <taxon>Bacillariophyceae</taxon>
        <taxon>Bacillariophycidae</taxon>
        <taxon>Bacillariales</taxon>
        <taxon>Bacillariaceae</taxon>
        <taxon>Cylindrotheca</taxon>
    </lineage>
</organism>
<dbReference type="Proteomes" id="UP001295423">
    <property type="component" value="Unassembled WGS sequence"/>
</dbReference>
<dbReference type="CDD" id="cd23669">
    <property type="entry name" value="GH55_SacteLam55A-like"/>
    <property type="match status" value="1"/>
</dbReference>
<feature type="domain" description="Rhamnogalacturonase A/B/Epimerase-like pectate lyase" evidence="2">
    <location>
        <begin position="229"/>
        <end position="392"/>
    </location>
</feature>
<accession>A0AAD2GAY8</accession>
<evidence type="ECO:0000313" key="3">
    <source>
        <dbReference type="EMBL" id="CAJ1967978.1"/>
    </source>
</evidence>
<proteinExistence type="predicted"/>
<protein>
    <recommendedName>
        <fullName evidence="2">Rhamnogalacturonase A/B/Epimerase-like pectate lyase domain-containing protein</fullName>
    </recommendedName>
</protein>
<dbReference type="InterPro" id="IPR024535">
    <property type="entry name" value="RHGA/B-epi-like_pectate_lyase"/>
</dbReference>